<dbReference type="GeneID" id="109514340"/>
<keyword evidence="9 13" id="KW-0333">Golgi apparatus</keyword>
<feature type="transmembrane region" description="Helical" evidence="13">
    <location>
        <begin position="39"/>
        <end position="55"/>
    </location>
</feature>
<evidence type="ECO:0000256" key="5">
    <source>
        <dbReference type="ARBA" id="ARBA00022679"/>
    </source>
</evidence>
<keyword evidence="4 13" id="KW-0328">Glycosyltransferase</keyword>
<dbReference type="GO" id="GO:0006629">
    <property type="term" value="P:lipid metabolic process"/>
    <property type="evidence" value="ECO:0007669"/>
    <property type="project" value="UniProtKB-KW"/>
</dbReference>
<evidence type="ECO:0000256" key="10">
    <source>
        <dbReference type="ARBA" id="ARBA00023098"/>
    </source>
</evidence>
<dbReference type="OMA" id="RNTWGSE"/>
<dbReference type="Proteomes" id="UP000264820">
    <property type="component" value="Unplaced"/>
</dbReference>
<proteinExistence type="inferred from homology"/>
<keyword evidence="12" id="KW-0325">Glycoprotein</keyword>
<evidence type="ECO:0000256" key="11">
    <source>
        <dbReference type="ARBA" id="ARBA00023136"/>
    </source>
</evidence>
<evidence type="ECO:0000256" key="2">
    <source>
        <dbReference type="ARBA" id="ARBA00004922"/>
    </source>
</evidence>
<reference evidence="14" key="1">
    <citation type="submission" date="2025-08" db="UniProtKB">
        <authorList>
            <consortium name="Ensembl"/>
        </authorList>
    </citation>
    <scope>IDENTIFICATION</scope>
</reference>
<comment type="subcellular location">
    <subcellularLocation>
        <location evidence="1 13">Golgi apparatus membrane</location>
        <topology evidence="1 13">Single-pass type II membrane protein</topology>
    </subcellularLocation>
</comment>
<evidence type="ECO:0000256" key="8">
    <source>
        <dbReference type="ARBA" id="ARBA00022989"/>
    </source>
</evidence>
<keyword evidence="15" id="KW-1185">Reference proteome</keyword>
<keyword evidence="8 13" id="KW-1133">Transmembrane helix</keyword>
<keyword evidence="10" id="KW-0443">Lipid metabolism</keyword>
<keyword evidence="6 13" id="KW-0812">Transmembrane</keyword>
<reference evidence="14" key="2">
    <citation type="submission" date="2025-09" db="UniProtKB">
        <authorList>
            <consortium name="Ensembl"/>
        </authorList>
    </citation>
    <scope>IDENTIFICATION</scope>
</reference>
<evidence type="ECO:0000313" key="15">
    <source>
        <dbReference type="Proteomes" id="UP000264820"/>
    </source>
</evidence>
<dbReference type="RefSeq" id="XP_019722905.1">
    <property type="nucleotide sequence ID" value="XM_019867346.1"/>
</dbReference>
<dbReference type="Pfam" id="PF01762">
    <property type="entry name" value="Galactosyl_T"/>
    <property type="match status" value="1"/>
</dbReference>
<keyword evidence="7 13" id="KW-0735">Signal-anchor</keyword>
<evidence type="ECO:0000256" key="4">
    <source>
        <dbReference type="ARBA" id="ARBA00022676"/>
    </source>
</evidence>
<dbReference type="AlphaFoldDB" id="A0A3Q2YR20"/>
<dbReference type="GO" id="GO:0008499">
    <property type="term" value="F:N-acetyl-beta-D-glucosaminide beta-(1,3)-galactosyltransferase activity"/>
    <property type="evidence" value="ECO:0007669"/>
    <property type="project" value="TreeGrafter"/>
</dbReference>
<dbReference type="PANTHER" id="PTHR11214">
    <property type="entry name" value="BETA-1,3-N-ACETYLGLUCOSAMINYLTRANSFERASE"/>
    <property type="match status" value="1"/>
</dbReference>
<dbReference type="OrthoDB" id="5512589at2759"/>
<evidence type="ECO:0000313" key="14">
    <source>
        <dbReference type="Ensembl" id="ENSHCOP00000020283.1"/>
    </source>
</evidence>
<dbReference type="GO" id="GO:0000139">
    <property type="term" value="C:Golgi membrane"/>
    <property type="evidence" value="ECO:0007669"/>
    <property type="project" value="UniProtKB-SubCell"/>
</dbReference>
<evidence type="ECO:0000256" key="9">
    <source>
        <dbReference type="ARBA" id="ARBA00023034"/>
    </source>
</evidence>
<dbReference type="InterPro" id="IPR002659">
    <property type="entry name" value="Glyco_trans_31"/>
</dbReference>
<organism evidence="14 15">
    <name type="scientific">Hippocampus comes</name>
    <name type="common">Tiger tail seahorse</name>
    <dbReference type="NCBI Taxonomy" id="109280"/>
    <lineage>
        <taxon>Eukaryota</taxon>
        <taxon>Metazoa</taxon>
        <taxon>Chordata</taxon>
        <taxon>Craniata</taxon>
        <taxon>Vertebrata</taxon>
        <taxon>Euteleostomi</taxon>
        <taxon>Actinopterygii</taxon>
        <taxon>Neopterygii</taxon>
        <taxon>Teleostei</taxon>
        <taxon>Neoteleostei</taxon>
        <taxon>Acanthomorphata</taxon>
        <taxon>Syngnathiaria</taxon>
        <taxon>Syngnathiformes</taxon>
        <taxon>Syngnathoidei</taxon>
        <taxon>Syngnathidae</taxon>
        <taxon>Hippocampus</taxon>
    </lineage>
</organism>
<protein>
    <recommendedName>
        <fullName evidence="13">Hexosyltransferase</fullName>
        <ecNumber evidence="13">2.4.1.-</ecNumber>
    </recommendedName>
</protein>
<sequence length="400" mass="46304">MKTHHCEDSRTMLESEFDRQGMLEDWRHRRWCSAPRPRCLLFVVALAVVLFYYSVNIENSASEWRPEWWMQHNATKWWSVLKRIGKFSLTGADWHISPESEAVKTGQALEGSDAESQLLPVRRSPYIVAYPSEYHFIINEPNKCDEQKPFVVLMVPVAPHNRLHRDIIRSTWGGESVVLDKVVNVFFLMGLHSGEPVEQLEEQLQQESKEHQDLIQSNFLDSYNNLTIKTMVMLEWLTSYCSGASYAMKIDSDIYLNVPNLISMLLNAPTTNYMTGHVARGAEVRRNPTAKWYVPVDIYPKAQYPRYALGLGYILSLDLPIKLVAASRFVKAIYLEDVYLGMCMEYLGIPPTDPPHRNYFHYSPVPYNRCVYSKLVATTLDEHTNLMWIWKDFHQAGKAC</sequence>
<evidence type="ECO:0000256" key="6">
    <source>
        <dbReference type="ARBA" id="ARBA00022692"/>
    </source>
</evidence>
<evidence type="ECO:0000256" key="13">
    <source>
        <dbReference type="RuleBase" id="RU363063"/>
    </source>
</evidence>
<dbReference type="Ensembl" id="ENSHCOT00000006558.1">
    <property type="protein sequence ID" value="ENSHCOP00000020283.1"/>
    <property type="gene ID" value="ENSHCOG00000006231.1"/>
</dbReference>
<keyword evidence="5" id="KW-0808">Transferase</keyword>
<dbReference type="GO" id="GO:0006493">
    <property type="term" value="P:protein O-linked glycosylation"/>
    <property type="evidence" value="ECO:0007669"/>
    <property type="project" value="TreeGrafter"/>
</dbReference>
<comment type="similarity">
    <text evidence="3 13">Belongs to the glycosyltransferase 31 family.</text>
</comment>
<keyword evidence="11 13" id="KW-0472">Membrane</keyword>
<dbReference type="Gene3D" id="3.90.550.50">
    <property type="match status" value="1"/>
</dbReference>
<name>A0A3Q2YR20_HIPCM</name>
<dbReference type="EC" id="2.4.1.-" evidence="13"/>
<dbReference type="PANTHER" id="PTHR11214:SF115">
    <property type="entry name" value="HEXOSYLTRANSFERASE"/>
    <property type="match status" value="1"/>
</dbReference>
<dbReference type="STRING" id="109280.ENSHCOP00000020283"/>
<evidence type="ECO:0000256" key="12">
    <source>
        <dbReference type="ARBA" id="ARBA00023180"/>
    </source>
</evidence>
<evidence type="ECO:0000256" key="3">
    <source>
        <dbReference type="ARBA" id="ARBA00008661"/>
    </source>
</evidence>
<dbReference type="GeneTree" id="ENSGT00940000163421"/>
<evidence type="ECO:0000256" key="7">
    <source>
        <dbReference type="ARBA" id="ARBA00022968"/>
    </source>
</evidence>
<accession>A0A3Q2YR20</accession>
<comment type="pathway">
    <text evidence="2">Protein modification; protein glycosylation.</text>
</comment>
<evidence type="ECO:0000256" key="1">
    <source>
        <dbReference type="ARBA" id="ARBA00004323"/>
    </source>
</evidence>
<dbReference type="FunFam" id="3.90.550.50:FF:000001">
    <property type="entry name" value="Hexosyltransferase"/>
    <property type="match status" value="1"/>
</dbReference>